<comment type="caution">
    <text evidence="1">The sequence shown here is derived from an EMBL/GenBank/DDBJ whole genome shotgun (WGS) entry which is preliminary data.</text>
</comment>
<organism evidence="1 2">
    <name type="scientific">Gottfriedia solisilvae</name>
    <dbReference type="NCBI Taxonomy" id="1516104"/>
    <lineage>
        <taxon>Bacteria</taxon>
        <taxon>Bacillati</taxon>
        <taxon>Bacillota</taxon>
        <taxon>Bacilli</taxon>
        <taxon>Bacillales</taxon>
        <taxon>Bacillaceae</taxon>
        <taxon>Gottfriedia</taxon>
    </lineage>
</organism>
<name>A0A8J3AE19_9BACI</name>
<dbReference type="Proteomes" id="UP000626244">
    <property type="component" value="Unassembled WGS sequence"/>
</dbReference>
<reference evidence="2" key="1">
    <citation type="journal article" date="2019" name="Int. J. Syst. Evol. Microbiol.">
        <title>The Global Catalogue of Microorganisms (GCM) 10K type strain sequencing project: providing services to taxonomists for standard genome sequencing and annotation.</title>
        <authorList>
            <consortium name="The Broad Institute Genomics Platform"/>
            <consortium name="The Broad Institute Genome Sequencing Center for Infectious Disease"/>
            <person name="Wu L."/>
            <person name="Ma J."/>
        </authorList>
    </citation>
    <scope>NUCLEOTIDE SEQUENCE [LARGE SCALE GENOMIC DNA]</scope>
    <source>
        <strain evidence="2">CGMCC 1.14993</strain>
    </source>
</reference>
<gene>
    <name evidence="1" type="ORF">GCM10007380_13640</name>
</gene>
<evidence type="ECO:0008006" key="3">
    <source>
        <dbReference type="Google" id="ProtNLM"/>
    </source>
</evidence>
<dbReference type="InterPro" id="IPR003615">
    <property type="entry name" value="HNH_nuc"/>
</dbReference>
<dbReference type="EMBL" id="BMHB01000001">
    <property type="protein sequence ID" value="GGI12583.1"/>
    <property type="molecule type" value="Genomic_DNA"/>
</dbReference>
<dbReference type="RefSeq" id="WP_087997743.1">
    <property type="nucleotide sequence ID" value="NZ_BMHB01000001.1"/>
</dbReference>
<keyword evidence="2" id="KW-1185">Reference proteome</keyword>
<accession>A0A8J3AE19</accession>
<evidence type="ECO:0000313" key="1">
    <source>
        <dbReference type="EMBL" id="GGI12583.1"/>
    </source>
</evidence>
<dbReference type="OrthoDB" id="9781481at2"/>
<dbReference type="AlphaFoldDB" id="A0A8J3AE19"/>
<dbReference type="CDD" id="cd00085">
    <property type="entry name" value="HNHc"/>
    <property type="match status" value="1"/>
</dbReference>
<evidence type="ECO:0000313" key="2">
    <source>
        <dbReference type="Proteomes" id="UP000626244"/>
    </source>
</evidence>
<protein>
    <recommendedName>
        <fullName evidence="3">HNH domain-containing protein</fullName>
    </recommendedName>
</protein>
<proteinExistence type="predicted"/>
<sequence>MSQLLLVEEIDEIKKNITQFNQDIVSNDNLRKKLAQFAQWYYIEQLDMFAPSKYIGYKDMTAEVYLESDFLEYADGRSTEHKLDKWFVKKDIPSLLDKLRRTLGLYGRIRVNAEVHILKSEIYSFEDEILYNYGIFYENDEDRVGVPAIRVLPMSSQDPAFANKSIIETQEWFLYNLPNRHYQYKNGLNTPSGSLFLFQYQSHIIAAAKLLHKERYEQVADGGYKGYYLFNPSTICIFNPLTIDDMKLIWDGIGPLKNAQHNLNKDKYEDFMNLIYSKDIRFALDNDMDEETFQSEVERVVIIDTEPIVDEPKEKYNSSSTTTCKSNRNRTVSKRAIKVANYLCEVSDSHKFFISKGTGENYVEAHHLIPMEFEEEFEHNLDVEANVTSLCPLCHKKIHHATYEEITQIITPLYEERKERLRRCGLNISLEQLLEYYK</sequence>